<reference evidence="1 2" key="1">
    <citation type="journal article" date="2021" name="BMC Genomics">
        <title>Datura genome reveals duplications of psychoactive alkaloid biosynthetic genes and high mutation rate following tissue culture.</title>
        <authorList>
            <person name="Rajewski A."/>
            <person name="Carter-House D."/>
            <person name="Stajich J."/>
            <person name="Litt A."/>
        </authorList>
    </citation>
    <scope>NUCLEOTIDE SEQUENCE [LARGE SCALE GENOMIC DNA]</scope>
    <source>
        <strain evidence="1">AR-01</strain>
    </source>
</reference>
<dbReference type="Proteomes" id="UP000823775">
    <property type="component" value="Unassembled WGS sequence"/>
</dbReference>
<organism evidence="1 2">
    <name type="scientific">Datura stramonium</name>
    <name type="common">Jimsonweed</name>
    <name type="synonym">Common thornapple</name>
    <dbReference type="NCBI Taxonomy" id="4076"/>
    <lineage>
        <taxon>Eukaryota</taxon>
        <taxon>Viridiplantae</taxon>
        <taxon>Streptophyta</taxon>
        <taxon>Embryophyta</taxon>
        <taxon>Tracheophyta</taxon>
        <taxon>Spermatophyta</taxon>
        <taxon>Magnoliopsida</taxon>
        <taxon>eudicotyledons</taxon>
        <taxon>Gunneridae</taxon>
        <taxon>Pentapetalae</taxon>
        <taxon>asterids</taxon>
        <taxon>lamiids</taxon>
        <taxon>Solanales</taxon>
        <taxon>Solanaceae</taxon>
        <taxon>Solanoideae</taxon>
        <taxon>Datureae</taxon>
        <taxon>Datura</taxon>
    </lineage>
</organism>
<name>A0ABS8VDY4_DATST</name>
<accession>A0ABS8VDY4</accession>
<dbReference type="EMBL" id="JACEIK010004137">
    <property type="protein sequence ID" value="MCD9644393.1"/>
    <property type="molecule type" value="Genomic_DNA"/>
</dbReference>
<sequence>MEEYYIAFKEKYIIHVEDQFDAESFNTTCRNIYYQIGTRDLDPFTVPIDPYFLEQAWEFYESYRARKQLLKHKGRTEAFLCLTSVTVQAKSVITLATKTNKEAPVMKREKYTGNMTPPPPSASMQTSTLKKALQPGKDKLTGLCSTIDILERKVGTFRQE</sequence>
<evidence type="ECO:0000313" key="2">
    <source>
        <dbReference type="Proteomes" id="UP000823775"/>
    </source>
</evidence>
<proteinExistence type="predicted"/>
<protein>
    <submittedName>
        <fullName evidence="1">Uncharacterized protein</fullName>
    </submittedName>
</protein>
<evidence type="ECO:0000313" key="1">
    <source>
        <dbReference type="EMBL" id="MCD9644393.1"/>
    </source>
</evidence>
<comment type="caution">
    <text evidence="1">The sequence shown here is derived from an EMBL/GenBank/DDBJ whole genome shotgun (WGS) entry which is preliminary data.</text>
</comment>
<gene>
    <name evidence="1" type="ORF">HAX54_032591</name>
</gene>
<keyword evidence="2" id="KW-1185">Reference proteome</keyword>
<feature type="non-terminal residue" evidence="1">
    <location>
        <position position="160"/>
    </location>
</feature>